<dbReference type="InterPro" id="IPR008928">
    <property type="entry name" value="6-hairpin_glycosidase_sf"/>
</dbReference>
<proteinExistence type="predicted"/>
<dbReference type="EMBL" id="JAJSPL020000041">
    <property type="protein sequence ID" value="KAK7734942.1"/>
    <property type="molecule type" value="Genomic_DNA"/>
</dbReference>
<evidence type="ECO:0000313" key="4">
    <source>
        <dbReference type="Proteomes" id="UP001320245"/>
    </source>
</evidence>
<evidence type="ECO:0000313" key="3">
    <source>
        <dbReference type="EMBL" id="KAK7734942.1"/>
    </source>
</evidence>
<dbReference type="PANTHER" id="PTHR34987:SF6">
    <property type="entry name" value="ALPHA-L-RHAMNOSIDASE SIX-HAIRPIN GLYCOSIDASE DOMAIN-CONTAINING PROTEIN"/>
    <property type="match status" value="1"/>
</dbReference>
<feature type="domain" description="Alpha-L-rhamnosidase six-hairpin glycosidase" evidence="2">
    <location>
        <begin position="237"/>
        <end position="461"/>
    </location>
</feature>
<evidence type="ECO:0000256" key="1">
    <source>
        <dbReference type="SAM" id="SignalP"/>
    </source>
</evidence>
<reference evidence="3 4" key="1">
    <citation type="journal article" date="2023" name="PLoS ONE">
        <title>Cytospora paraplurivora sp. nov. isolated from orchards with fruit tree decline syndrome in Ontario, Canada.</title>
        <authorList>
            <person name="Ilyukhin E."/>
            <person name="Nguyen H.D.T."/>
            <person name="Castle A.J."/>
            <person name="Ellouze W."/>
        </authorList>
    </citation>
    <scope>NUCLEOTIDE SEQUENCE [LARGE SCALE GENOMIC DNA]</scope>
    <source>
        <strain evidence="3 4">FDS-564</strain>
    </source>
</reference>
<keyword evidence="4" id="KW-1185">Reference proteome</keyword>
<protein>
    <recommendedName>
        <fullName evidence="2">Alpha-L-rhamnosidase six-hairpin glycosidase domain-containing protein</fullName>
    </recommendedName>
</protein>
<dbReference type="GO" id="GO:0003824">
    <property type="term" value="F:catalytic activity"/>
    <property type="evidence" value="ECO:0007669"/>
    <property type="project" value="UniProtKB-ARBA"/>
</dbReference>
<organism evidence="3 4">
    <name type="scientific">Cytospora paraplurivora</name>
    <dbReference type="NCBI Taxonomy" id="2898453"/>
    <lineage>
        <taxon>Eukaryota</taxon>
        <taxon>Fungi</taxon>
        <taxon>Dikarya</taxon>
        <taxon>Ascomycota</taxon>
        <taxon>Pezizomycotina</taxon>
        <taxon>Sordariomycetes</taxon>
        <taxon>Sordariomycetidae</taxon>
        <taxon>Diaporthales</taxon>
        <taxon>Cytosporaceae</taxon>
        <taxon>Cytospora</taxon>
    </lineage>
</organism>
<dbReference type="Pfam" id="PF17389">
    <property type="entry name" value="Bac_rhamnosid6H"/>
    <property type="match status" value="1"/>
</dbReference>
<accession>A0AAN9U7G8</accession>
<evidence type="ECO:0000259" key="2">
    <source>
        <dbReference type="Pfam" id="PF17389"/>
    </source>
</evidence>
<dbReference type="Gene3D" id="1.50.10.10">
    <property type="match status" value="1"/>
</dbReference>
<dbReference type="InterPro" id="IPR012341">
    <property type="entry name" value="6hp_glycosidase-like_sf"/>
</dbReference>
<dbReference type="Gene3D" id="2.60.420.10">
    <property type="entry name" value="Maltose phosphorylase, domain 3"/>
    <property type="match status" value="1"/>
</dbReference>
<dbReference type="AlphaFoldDB" id="A0AAN9U7G8"/>
<keyword evidence="1" id="KW-0732">Signal</keyword>
<dbReference type="PANTHER" id="PTHR34987">
    <property type="entry name" value="C, PUTATIVE (AFU_ORTHOLOGUE AFUA_3G02880)-RELATED"/>
    <property type="match status" value="1"/>
</dbReference>
<name>A0AAN9U7G8_9PEZI</name>
<dbReference type="GO" id="GO:0005975">
    <property type="term" value="P:carbohydrate metabolic process"/>
    <property type="evidence" value="ECO:0007669"/>
    <property type="project" value="InterPro"/>
</dbReference>
<feature type="signal peptide" evidence="1">
    <location>
        <begin position="1"/>
        <end position="17"/>
    </location>
</feature>
<sequence>MFAKTLLYSLLMGAAYSIPYSEYILAPSSRTVSPVSVYQVNGTVDNARGLTGNSTAILRGSEYRGNGSNSSVTLDFGINIAGQVSLKAGNSTDSSAAIWLTFTESSLWVSSYASDAVSDHGLDEPIPLYVGHGPGTYTVAREYARGGFRYLTLVNNGTGDIQLKGVSVHYTAAPTQDLKAYTGYFHSNDELINRIWYAGAYTNQLCDIDPHHGSALVNVFQTNPPPLQTWYYNYTITNGSSCLVDGAKRDTLVWPGDIFISGPSVIYSTYDLAAIRNSLESLLILQTEDGILPYVGVPFVYIINQVSFTYHLHNLVGVYTYYLYSGDEAWLQKYWDQFKRGLAWSLSNIDSSGLMNVTSSADWLRAGMGGHNIEANAILYYVLNLGVELADVLNDDAAASQYEDAAAGIKEAANRLLWNATLGFYTDNEATTLTPQDGNSFAVLSNLTAFDYQKSAISNNLKSRWGTYGAPAPEVESDPATISPFASAFELQAHLVAGDAVATLDLIRLQWGFMLDDPRMTNSTFIEGYSANGSLVYAPYANTPRVSHAHGWSTGPTAVLSQFVAGIHLTAAAGSEWRIEPQVGDLTIVNSGLSTTIGNFSVHVGADGDGVITSFSFETPQGTTGDVILPSRTAGVLKGHAHKTINLLNGTARGISGGHWTYSAH</sequence>
<dbReference type="Proteomes" id="UP001320245">
    <property type="component" value="Unassembled WGS sequence"/>
</dbReference>
<feature type="chain" id="PRO_5043042576" description="Alpha-L-rhamnosidase six-hairpin glycosidase domain-containing protein" evidence="1">
    <location>
        <begin position="18"/>
        <end position="665"/>
    </location>
</feature>
<dbReference type="SUPFAM" id="SSF48208">
    <property type="entry name" value="Six-hairpin glycosidases"/>
    <property type="match status" value="1"/>
</dbReference>
<dbReference type="InterPro" id="IPR035396">
    <property type="entry name" value="Bac_rhamnosid6H"/>
</dbReference>
<gene>
    <name evidence="3" type="ORF">SLS53_007719</name>
</gene>
<comment type="caution">
    <text evidence="3">The sequence shown here is derived from an EMBL/GenBank/DDBJ whole genome shotgun (WGS) entry which is preliminary data.</text>
</comment>